<keyword evidence="2" id="KW-1003">Cell membrane</keyword>
<evidence type="ECO:0000259" key="8">
    <source>
        <dbReference type="Pfam" id="PF02687"/>
    </source>
</evidence>
<evidence type="ECO:0000256" key="2">
    <source>
        <dbReference type="ARBA" id="ARBA00022475"/>
    </source>
</evidence>
<dbReference type="Pfam" id="PF02687">
    <property type="entry name" value="FtsX"/>
    <property type="match status" value="1"/>
</dbReference>
<dbReference type="GO" id="GO:0005886">
    <property type="term" value="C:plasma membrane"/>
    <property type="evidence" value="ECO:0007669"/>
    <property type="project" value="UniProtKB-SubCell"/>
</dbReference>
<comment type="subcellular location">
    <subcellularLocation>
        <location evidence="1">Cell membrane</location>
        <topology evidence="1">Multi-pass membrane protein</topology>
    </subcellularLocation>
</comment>
<evidence type="ECO:0000256" key="1">
    <source>
        <dbReference type="ARBA" id="ARBA00004651"/>
    </source>
</evidence>
<dbReference type="PANTHER" id="PTHR30572:SF4">
    <property type="entry name" value="ABC TRANSPORTER PERMEASE YTRF"/>
    <property type="match status" value="1"/>
</dbReference>
<evidence type="ECO:0000259" key="9">
    <source>
        <dbReference type="Pfam" id="PF12704"/>
    </source>
</evidence>
<dbReference type="InterPro" id="IPR003838">
    <property type="entry name" value="ABC3_permease_C"/>
</dbReference>
<reference evidence="10" key="1">
    <citation type="submission" date="2020-12" db="EMBL/GenBank/DDBJ databases">
        <title>The genome sequence of Inhella sp. 1Y17.</title>
        <authorList>
            <person name="Liu Y."/>
        </authorList>
    </citation>
    <scope>NUCLEOTIDE SEQUENCE</scope>
    <source>
        <strain evidence="10">1Y17</strain>
    </source>
</reference>
<dbReference type="PANTHER" id="PTHR30572">
    <property type="entry name" value="MEMBRANE COMPONENT OF TRANSPORTER-RELATED"/>
    <property type="match status" value="1"/>
</dbReference>
<protein>
    <submittedName>
        <fullName evidence="10">ABC transporter permease</fullName>
    </submittedName>
</protein>
<gene>
    <name evidence="10" type="ORF">I7X39_04480</name>
</gene>
<feature type="transmembrane region" description="Helical" evidence="7">
    <location>
        <begin position="372"/>
        <end position="391"/>
    </location>
</feature>
<feature type="domain" description="ABC3 transporter permease C-terminal" evidence="8">
    <location>
        <begin position="292"/>
        <end position="397"/>
    </location>
</feature>
<dbReference type="InterPro" id="IPR025857">
    <property type="entry name" value="MacB_PCD"/>
</dbReference>
<evidence type="ECO:0000256" key="3">
    <source>
        <dbReference type="ARBA" id="ARBA00022692"/>
    </source>
</evidence>
<dbReference type="GO" id="GO:0022857">
    <property type="term" value="F:transmembrane transporter activity"/>
    <property type="evidence" value="ECO:0007669"/>
    <property type="project" value="TreeGrafter"/>
</dbReference>
<dbReference type="EMBL" id="JAEDAK010000002">
    <property type="protein sequence ID" value="MBH9576158.1"/>
    <property type="molecule type" value="Genomic_DNA"/>
</dbReference>
<evidence type="ECO:0000256" key="5">
    <source>
        <dbReference type="ARBA" id="ARBA00023136"/>
    </source>
</evidence>
<keyword evidence="11" id="KW-1185">Reference proteome</keyword>
<keyword evidence="5 7" id="KW-0472">Membrane</keyword>
<feature type="transmembrane region" description="Helical" evidence="7">
    <location>
        <begin position="282"/>
        <end position="310"/>
    </location>
</feature>
<evidence type="ECO:0000313" key="11">
    <source>
        <dbReference type="Proteomes" id="UP000613266"/>
    </source>
</evidence>
<name>A0A931IZY9_9BURK</name>
<proteinExistence type="inferred from homology"/>
<evidence type="ECO:0000256" key="6">
    <source>
        <dbReference type="ARBA" id="ARBA00038076"/>
    </source>
</evidence>
<keyword evidence="3 7" id="KW-0812">Transmembrane</keyword>
<keyword evidence="4 7" id="KW-1133">Transmembrane helix</keyword>
<accession>A0A931IZY9</accession>
<sequence>MNHLLPILSTLRRHRIAAGLIVLEVALSFAIVSNAVHVIGQRMGQLNADSGLPEAELLNLELRGTRRLDNPDALSDEDLRRLRALPGVKSASIPNQVIYGNNVNVTGVNTEPDNRGQRVQAFSYNGDEQLLATMGLRLIGGRAFNKEEVQLDSKVSAEADPKLPVVIVNQALAEALAPGKSPLTVLGRSVYVFGNQPSQIIGIVENLGPPNPRHTKDRAAVMLPITENFRGGTYLVRVQPGQTEAVIKAARQIFKEVEPSRLLTNARLLTEMRERHYAQDRAMVGLLVGVCVALLLITALGIVGLASFWVEQRGRMIGIRRALGATRADIRRYFQQENLLLCGVGVVLGSAAALGINQWLVRTQDLPVLPLWMLLPAAAALLGLGQLAVLAPAQRASGVAPALAMRAG</sequence>
<comment type="caution">
    <text evidence="10">The sequence shown here is derived from an EMBL/GenBank/DDBJ whole genome shotgun (WGS) entry which is preliminary data.</text>
</comment>
<dbReference type="AlphaFoldDB" id="A0A931IZY9"/>
<organism evidence="10 11">
    <name type="scientific">Inhella proteolytica</name>
    <dbReference type="NCBI Taxonomy" id="2795029"/>
    <lineage>
        <taxon>Bacteria</taxon>
        <taxon>Pseudomonadati</taxon>
        <taxon>Pseudomonadota</taxon>
        <taxon>Betaproteobacteria</taxon>
        <taxon>Burkholderiales</taxon>
        <taxon>Sphaerotilaceae</taxon>
        <taxon>Inhella</taxon>
    </lineage>
</organism>
<feature type="transmembrane region" description="Helical" evidence="7">
    <location>
        <begin position="339"/>
        <end position="360"/>
    </location>
</feature>
<comment type="similarity">
    <text evidence="6">Belongs to the ABC-4 integral membrane protein family.</text>
</comment>
<evidence type="ECO:0000256" key="4">
    <source>
        <dbReference type="ARBA" id="ARBA00022989"/>
    </source>
</evidence>
<dbReference type="Pfam" id="PF12704">
    <property type="entry name" value="MacB_PCD"/>
    <property type="match status" value="1"/>
</dbReference>
<dbReference type="InterPro" id="IPR050250">
    <property type="entry name" value="Macrolide_Exporter_MacB"/>
</dbReference>
<evidence type="ECO:0000313" key="10">
    <source>
        <dbReference type="EMBL" id="MBH9576158.1"/>
    </source>
</evidence>
<dbReference type="Proteomes" id="UP000613266">
    <property type="component" value="Unassembled WGS sequence"/>
</dbReference>
<evidence type="ECO:0000256" key="7">
    <source>
        <dbReference type="SAM" id="Phobius"/>
    </source>
</evidence>
<feature type="transmembrane region" description="Helical" evidence="7">
    <location>
        <begin position="20"/>
        <end position="40"/>
    </location>
</feature>
<dbReference type="RefSeq" id="WP_198109763.1">
    <property type="nucleotide sequence ID" value="NZ_JAEDAK010000002.1"/>
</dbReference>
<feature type="domain" description="MacB-like periplasmic core" evidence="9">
    <location>
        <begin position="64"/>
        <end position="252"/>
    </location>
</feature>